<evidence type="ECO:0000313" key="1">
    <source>
        <dbReference type="Proteomes" id="UP000887540"/>
    </source>
</evidence>
<reference evidence="2" key="1">
    <citation type="submission" date="2022-11" db="UniProtKB">
        <authorList>
            <consortium name="WormBaseParasite"/>
        </authorList>
    </citation>
    <scope>IDENTIFICATION</scope>
</reference>
<dbReference type="AlphaFoldDB" id="A0A914CID6"/>
<dbReference type="SUPFAM" id="SSF53335">
    <property type="entry name" value="S-adenosyl-L-methionine-dependent methyltransferases"/>
    <property type="match status" value="1"/>
</dbReference>
<organism evidence="1 2">
    <name type="scientific">Acrobeloides nanus</name>
    <dbReference type="NCBI Taxonomy" id="290746"/>
    <lineage>
        <taxon>Eukaryota</taxon>
        <taxon>Metazoa</taxon>
        <taxon>Ecdysozoa</taxon>
        <taxon>Nematoda</taxon>
        <taxon>Chromadorea</taxon>
        <taxon>Rhabditida</taxon>
        <taxon>Tylenchina</taxon>
        <taxon>Cephalobomorpha</taxon>
        <taxon>Cephaloboidea</taxon>
        <taxon>Cephalobidae</taxon>
        <taxon>Acrobeloides</taxon>
    </lineage>
</organism>
<dbReference type="WBParaSite" id="ACRNAN_scaffold11146.g10773.t1">
    <property type="protein sequence ID" value="ACRNAN_scaffold11146.g10773.t1"/>
    <property type="gene ID" value="ACRNAN_scaffold11146.g10773"/>
</dbReference>
<dbReference type="Gene3D" id="3.40.50.150">
    <property type="entry name" value="Vaccinia Virus protein VP39"/>
    <property type="match status" value="1"/>
</dbReference>
<accession>A0A914CID6</accession>
<keyword evidence="1" id="KW-1185">Reference proteome</keyword>
<protein>
    <submittedName>
        <fullName evidence="2">Class I SAM-dependent methyltransferase</fullName>
    </submittedName>
</protein>
<dbReference type="PANTHER" id="PTHR37909:SF1">
    <property type="entry name" value="S-ADENOSYL-L-METHIONINE-DEPENDENT METHYLTRANSFERASES SUPERFAMILY PROTEIN"/>
    <property type="match status" value="1"/>
</dbReference>
<dbReference type="InterPro" id="IPR029063">
    <property type="entry name" value="SAM-dependent_MTases_sf"/>
</dbReference>
<dbReference type="Pfam" id="PF13578">
    <property type="entry name" value="Methyltransf_24"/>
    <property type="match status" value="1"/>
</dbReference>
<dbReference type="Proteomes" id="UP000887540">
    <property type="component" value="Unplaced"/>
</dbReference>
<name>A0A914CID6_9BILA</name>
<dbReference type="PANTHER" id="PTHR37909">
    <property type="entry name" value="S-ADENOSYL-L-METHIONINE-DEPENDENT METHYLTRANSFERASES SUPERFAMILY PROTEIN"/>
    <property type="match status" value="1"/>
</dbReference>
<proteinExistence type="predicted"/>
<sequence>MKSNFYINDLFNTFLNNIKVKGFDDIIYPLRLPSNAATHVLHCFKIDAHIIFVDGDHDYKPVLRDIETLFPLLKKNGIMFGDDMHDFWSGVIKAVNEYKDDKGDKIKFWQKNTYWFYKKLEEPKFYGA</sequence>
<evidence type="ECO:0000313" key="2">
    <source>
        <dbReference type="WBParaSite" id="ACRNAN_scaffold11146.g10773.t1"/>
    </source>
</evidence>